<comment type="function">
    <text evidence="3">PPIases accelerate the folding of proteins. It catalyzes the cis-trans isomerization of proline imidic peptide bonds in oligopeptides.</text>
</comment>
<protein>
    <recommendedName>
        <fullName evidence="7">peptidylprolyl isomerase</fullName>
        <ecNumber evidence="7">5.2.1.8</ecNumber>
    </recommendedName>
</protein>
<evidence type="ECO:0000256" key="7">
    <source>
        <dbReference type="ARBA" id="ARBA00013194"/>
    </source>
</evidence>
<evidence type="ECO:0000256" key="4">
    <source>
        <dbReference type="ARBA" id="ARBA00004123"/>
    </source>
</evidence>
<dbReference type="PROSITE" id="PS50249">
    <property type="entry name" value="MPN"/>
    <property type="match status" value="1"/>
</dbReference>
<dbReference type="InterPro" id="IPR035979">
    <property type="entry name" value="RBD_domain_sf"/>
</dbReference>
<name>A0A9P8IHI1_MORAP</name>
<dbReference type="Pfam" id="PF01398">
    <property type="entry name" value="JAB"/>
    <property type="match status" value="1"/>
</dbReference>
<dbReference type="InterPro" id="IPR035538">
    <property type="entry name" value="Cyclophilin_PPIL4"/>
</dbReference>
<dbReference type="EMBL" id="JAIFTL010000007">
    <property type="protein sequence ID" value="KAG9327245.1"/>
    <property type="molecule type" value="Genomic_DNA"/>
</dbReference>
<keyword evidence="11" id="KW-0413">Isomerase</keyword>
<dbReference type="InterPro" id="IPR000555">
    <property type="entry name" value="JAMM/MPN+_dom"/>
</dbReference>
<reference evidence="18" key="1">
    <citation type="submission" date="2021-07" db="EMBL/GenBank/DDBJ databases">
        <title>Draft genome of Mortierella alpina, strain LL118, isolated from an aspen leaf litter sample.</title>
        <authorList>
            <person name="Yang S."/>
            <person name="Vinatzer B.A."/>
        </authorList>
    </citation>
    <scope>NUCLEOTIDE SEQUENCE</scope>
    <source>
        <strain evidence="18">LL118</strain>
    </source>
</reference>
<dbReference type="GO" id="GO:0005634">
    <property type="term" value="C:nucleus"/>
    <property type="evidence" value="ECO:0007669"/>
    <property type="project" value="UniProtKB-SubCell"/>
</dbReference>
<keyword evidence="12" id="KW-0539">Nucleus</keyword>
<dbReference type="CDD" id="cd12235">
    <property type="entry name" value="RRM_PPIL4"/>
    <property type="match status" value="1"/>
</dbReference>
<dbReference type="PANTHER" id="PTHR45843">
    <property type="entry name" value="PEPTIDYL-PROLYL CIS-TRANS ISOMERASE-LIKE 4"/>
    <property type="match status" value="1"/>
</dbReference>
<comment type="caution">
    <text evidence="18">The sequence shown here is derived from an EMBL/GenBank/DDBJ whole genome shotgun (WGS) entry which is preliminary data.</text>
</comment>
<dbReference type="Gene3D" id="3.30.70.330">
    <property type="match status" value="1"/>
</dbReference>
<dbReference type="SUPFAM" id="SSF50891">
    <property type="entry name" value="Cyclophilin-like"/>
    <property type="match status" value="1"/>
</dbReference>
<feature type="region of interest" description="Disordered" evidence="14">
    <location>
        <begin position="361"/>
        <end position="450"/>
    </location>
</feature>
<feature type="compositionally biased region" description="Basic and acidic residues" evidence="14">
    <location>
        <begin position="387"/>
        <end position="444"/>
    </location>
</feature>
<organism evidence="18 19">
    <name type="scientific">Mortierella alpina</name>
    <name type="common">Oleaginous fungus</name>
    <name type="synonym">Mortierella renispora</name>
    <dbReference type="NCBI Taxonomy" id="64518"/>
    <lineage>
        <taxon>Eukaryota</taxon>
        <taxon>Fungi</taxon>
        <taxon>Fungi incertae sedis</taxon>
        <taxon>Mucoromycota</taxon>
        <taxon>Mortierellomycotina</taxon>
        <taxon>Mortierellomycetes</taxon>
        <taxon>Mortierellales</taxon>
        <taxon>Mortierellaceae</taxon>
        <taxon>Mortierella</taxon>
    </lineage>
</organism>
<dbReference type="InterPro" id="IPR035542">
    <property type="entry name" value="CRIP"/>
</dbReference>
<evidence type="ECO:0000259" key="15">
    <source>
        <dbReference type="PROSITE" id="PS50072"/>
    </source>
</evidence>
<dbReference type="InterPro" id="IPR012677">
    <property type="entry name" value="Nucleotide-bd_a/b_plait_sf"/>
</dbReference>
<proteinExistence type="inferred from homology"/>
<evidence type="ECO:0000256" key="11">
    <source>
        <dbReference type="ARBA" id="ARBA00023235"/>
    </source>
</evidence>
<dbReference type="Proteomes" id="UP000717515">
    <property type="component" value="Unassembled WGS sequence"/>
</dbReference>
<evidence type="ECO:0000256" key="14">
    <source>
        <dbReference type="SAM" id="MobiDB-lite"/>
    </source>
</evidence>
<comment type="subcellular location">
    <subcellularLocation>
        <location evidence="4">Nucleus</location>
    </subcellularLocation>
</comment>
<feature type="compositionally biased region" description="Basic and acidic residues" evidence="14">
    <location>
        <begin position="736"/>
        <end position="771"/>
    </location>
</feature>
<comment type="similarity">
    <text evidence="5">Belongs to the peptidase M67A family.</text>
</comment>
<evidence type="ECO:0000259" key="16">
    <source>
        <dbReference type="PROSITE" id="PS50102"/>
    </source>
</evidence>
<dbReference type="Pfam" id="PF00076">
    <property type="entry name" value="RRM_1"/>
    <property type="match status" value="1"/>
</dbReference>
<evidence type="ECO:0000256" key="9">
    <source>
        <dbReference type="ARBA" id="ARBA00022942"/>
    </source>
</evidence>
<dbReference type="EC" id="5.2.1.8" evidence="7"/>
<dbReference type="SMART" id="SM00232">
    <property type="entry name" value="JAB_MPN"/>
    <property type="match status" value="1"/>
</dbReference>
<evidence type="ECO:0000259" key="17">
    <source>
        <dbReference type="PROSITE" id="PS50249"/>
    </source>
</evidence>
<dbReference type="CDD" id="cd01921">
    <property type="entry name" value="cyclophilin_RRM"/>
    <property type="match status" value="1"/>
</dbReference>
<evidence type="ECO:0000256" key="8">
    <source>
        <dbReference type="ARBA" id="ARBA00022884"/>
    </source>
</evidence>
<dbReference type="GO" id="GO:0008237">
    <property type="term" value="F:metallopeptidase activity"/>
    <property type="evidence" value="ECO:0007669"/>
    <property type="project" value="InterPro"/>
</dbReference>
<gene>
    <name evidence="18" type="ORF">KVV02_002698</name>
</gene>
<accession>A0A9P8IHI1</accession>
<feature type="region of interest" description="Disordered" evidence="14">
    <location>
        <begin position="736"/>
        <end position="789"/>
    </location>
</feature>
<dbReference type="InterPro" id="IPR002130">
    <property type="entry name" value="Cyclophilin-type_PPIase_dom"/>
</dbReference>
<evidence type="ECO:0000256" key="5">
    <source>
        <dbReference type="ARBA" id="ARBA00008568"/>
    </source>
</evidence>
<sequence>MSVLLETSVGDVVIDLYTKEAPTTCLNFLKLCKVKYYNFCCFHNVQRDFMIQTGDPTATGLGGESIFGLLDKSMNSSRKYLPAEIHPKLKHREKGTVSMAIAGASTGSNQEVNGVLGSTAGSGVIGSQFFITMADSLDYLDGRYTVFGKIAEGMEVLEKINGAYTDSDFRPFKDIRIKHTIVLDDPFPDPEGLEVPDESPLPTQAMLDTVRIGDDEEIESLLPPEEEERIRRQKEAQARALTLEMVGDLPFAEIKPPENVLFVAQLNPATRSEDLELIFSRFGLILSCEVIRDKKTGDSLCYAFIEFEKEEECSEAYFKMNNVLVDDRRIHVDFSQSVSKLHKDWMVKKVGAKRGGAEDLNLEQRSRYRDSGSSSGRQVQRYDYVFDDGRDKDRSNNKPRSSRDDRERHRSDSRDRDRRDRHPAKDSSRRIESSSTNHRDRDHTMSPTNTPAVVVQNSSVTVHPLVLLSVVDHYNRVAKNTKKRALGVLLGQAHGNKVNVANSFAVPFEEDEKDPSVWFLDHNYVEAMNDMFRKVNAKERMVGWYHSGPKLRASDLEINELFKKYTPNPALVIIDVKPTDLEIPTDAYFAVEEIRDDGTATTKTFVHVPSEIEAEEAEEIGVEHLLRDIKDNVVGTLSNRVGDQLRSLKGLQQRLEEIQEYLGKVVAGSLPINHQIIYNLQDIFNRLPNLEDPDTIKSFSVKTNDQLLVIYLSSLIRSVIALHNLINNKIENKRAEEELDGVDSKDGKSAEVKEADAKDDKESGESKDGKDIPNYGAMEELLNRGAITS</sequence>
<dbReference type="SUPFAM" id="SSF54928">
    <property type="entry name" value="RNA-binding domain, RBD"/>
    <property type="match status" value="1"/>
</dbReference>
<dbReference type="FunFam" id="3.40.140.10:FF:000004">
    <property type="entry name" value="26S proteasome regulatory subunit rpn-8"/>
    <property type="match status" value="1"/>
</dbReference>
<feature type="domain" description="PPIase cyclophilin-type" evidence="15">
    <location>
        <begin position="6"/>
        <end position="182"/>
    </location>
</feature>
<evidence type="ECO:0000256" key="3">
    <source>
        <dbReference type="ARBA" id="ARBA00002388"/>
    </source>
</evidence>
<dbReference type="CDD" id="cd08062">
    <property type="entry name" value="MPN_RPN7_8"/>
    <property type="match status" value="1"/>
</dbReference>
<dbReference type="SMART" id="SM00360">
    <property type="entry name" value="RRM"/>
    <property type="match status" value="1"/>
</dbReference>
<evidence type="ECO:0000256" key="10">
    <source>
        <dbReference type="ARBA" id="ARBA00023110"/>
    </source>
</evidence>
<evidence type="ECO:0000256" key="6">
    <source>
        <dbReference type="ARBA" id="ARBA00010739"/>
    </source>
</evidence>
<evidence type="ECO:0000313" key="18">
    <source>
        <dbReference type="EMBL" id="KAG9327245.1"/>
    </source>
</evidence>
<dbReference type="Gene3D" id="2.40.100.10">
    <property type="entry name" value="Cyclophilin-like"/>
    <property type="match status" value="1"/>
</dbReference>
<comment type="catalytic activity">
    <reaction evidence="1">
        <text>[protein]-peptidylproline (omega=180) = [protein]-peptidylproline (omega=0)</text>
        <dbReference type="Rhea" id="RHEA:16237"/>
        <dbReference type="Rhea" id="RHEA-COMP:10747"/>
        <dbReference type="Rhea" id="RHEA-COMP:10748"/>
        <dbReference type="ChEBI" id="CHEBI:83833"/>
        <dbReference type="ChEBI" id="CHEBI:83834"/>
        <dbReference type="EC" id="5.2.1.8"/>
    </reaction>
</comment>
<keyword evidence="10" id="KW-0697">Rotamase</keyword>
<dbReference type="InterPro" id="IPR024969">
    <property type="entry name" value="EIF3F/CSN6-like_C"/>
</dbReference>
<evidence type="ECO:0000256" key="2">
    <source>
        <dbReference type="ARBA" id="ARBA00002187"/>
    </source>
</evidence>
<dbReference type="InterPro" id="IPR033858">
    <property type="entry name" value="MPN_RPN7_8"/>
</dbReference>
<dbReference type="FunFam" id="2.40.100.10:FF:000015">
    <property type="entry name" value="Peptidyl-prolyl cis-trans isomerase"/>
    <property type="match status" value="1"/>
</dbReference>
<evidence type="ECO:0000313" key="19">
    <source>
        <dbReference type="Proteomes" id="UP000717515"/>
    </source>
</evidence>
<comment type="similarity">
    <text evidence="6">Belongs to the cyclophilin-type PPIase family. PPIL4 subfamily.</text>
</comment>
<dbReference type="Pfam" id="PF00160">
    <property type="entry name" value="Pro_isomerase"/>
    <property type="match status" value="1"/>
</dbReference>
<dbReference type="PROSITE" id="PS50102">
    <property type="entry name" value="RRM"/>
    <property type="match status" value="1"/>
</dbReference>
<dbReference type="InterPro" id="IPR000504">
    <property type="entry name" value="RRM_dom"/>
</dbReference>
<evidence type="ECO:0000256" key="13">
    <source>
        <dbReference type="PROSITE-ProRule" id="PRU00176"/>
    </source>
</evidence>
<evidence type="ECO:0000256" key="12">
    <source>
        <dbReference type="ARBA" id="ARBA00023242"/>
    </source>
</evidence>
<feature type="domain" description="MPN" evidence="17">
    <location>
        <begin position="460"/>
        <end position="594"/>
    </location>
</feature>
<dbReference type="PROSITE" id="PS50072">
    <property type="entry name" value="CSA_PPIASE_2"/>
    <property type="match status" value="1"/>
</dbReference>
<dbReference type="Gene3D" id="3.40.140.10">
    <property type="entry name" value="Cytidine Deaminase, domain 2"/>
    <property type="match status" value="1"/>
</dbReference>
<dbReference type="InterPro" id="IPR029000">
    <property type="entry name" value="Cyclophilin-like_dom_sf"/>
</dbReference>
<keyword evidence="8 13" id="KW-0694">RNA-binding</keyword>
<comment type="function">
    <text evidence="2">Acts as a regulatory subunit of the 26S proteasome which is involved in the ATP-dependent degradation of ubiquitinated proteins.</text>
</comment>
<dbReference type="GO" id="GO:0003723">
    <property type="term" value="F:RNA binding"/>
    <property type="evidence" value="ECO:0007669"/>
    <property type="project" value="UniProtKB-UniRule"/>
</dbReference>
<feature type="domain" description="RRM" evidence="16">
    <location>
        <begin position="259"/>
        <end position="337"/>
    </location>
</feature>
<dbReference type="GO" id="GO:0003755">
    <property type="term" value="F:peptidyl-prolyl cis-trans isomerase activity"/>
    <property type="evidence" value="ECO:0007669"/>
    <property type="project" value="UniProtKB-KW"/>
</dbReference>
<dbReference type="GO" id="GO:0008541">
    <property type="term" value="C:proteasome regulatory particle, lid subcomplex"/>
    <property type="evidence" value="ECO:0007669"/>
    <property type="project" value="UniProtKB-ARBA"/>
</dbReference>
<dbReference type="PRINTS" id="PR00153">
    <property type="entry name" value="CSAPPISMRASE"/>
</dbReference>
<dbReference type="InterPro" id="IPR037518">
    <property type="entry name" value="MPN"/>
</dbReference>
<dbReference type="PANTHER" id="PTHR45843:SF1">
    <property type="entry name" value="PEPTIDYL-PROLYL CIS-TRANS ISOMERASE-LIKE 4"/>
    <property type="match status" value="1"/>
</dbReference>
<dbReference type="AlphaFoldDB" id="A0A9P8IHI1"/>
<keyword evidence="9" id="KW-0647">Proteasome</keyword>
<evidence type="ECO:0000256" key="1">
    <source>
        <dbReference type="ARBA" id="ARBA00000971"/>
    </source>
</evidence>
<dbReference type="Pfam" id="PF13012">
    <property type="entry name" value="MitMem_reg"/>
    <property type="match status" value="1"/>
</dbReference>